<dbReference type="GO" id="GO:0005524">
    <property type="term" value="F:ATP binding"/>
    <property type="evidence" value="ECO:0007669"/>
    <property type="project" value="UniProtKB-KW"/>
</dbReference>
<keyword evidence="7" id="KW-0067">ATP-binding</keyword>
<dbReference type="SUPFAM" id="SSF55785">
    <property type="entry name" value="PYP-like sensor domain (PAS domain)"/>
    <property type="match status" value="1"/>
</dbReference>
<dbReference type="InterPro" id="IPR036890">
    <property type="entry name" value="HATPase_C_sf"/>
</dbReference>
<dbReference type="InterPro" id="IPR003594">
    <property type="entry name" value="HATPase_dom"/>
</dbReference>
<dbReference type="InterPro" id="IPR025847">
    <property type="entry name" value="MEDS_domain"/>
</dbReference>
<dbReference type="PANTHER" id="PTHR43065">
    <property type="entry name" value="SENSOR HISTIDINE KINASE"/>
    <property type="match status" value="1"/>
</dbReference>
<dbReference type="CDD" id="cd00075">
    <property type="entry name" value="HATPase"/>
    <property type="match status" value="1"/>
</dbReference>
<dbReference type="CDD" id="cd00082">
    <property type="entry name" value="HisKA"/>
    <property type="match status" value="1"/>
</dbReference>
<keyword evidence="5" id="KW-0547">Nucleotide-binding</keyword>
<dbReference type="GO" id="GO:0000155">
    <property type="term" value="F:phosphorelay sensor kinase activity"/>
    <property type="evidence" value="ECO:0007669"/>
    <property type="project" value="InterPro"/>
</dbReference>
<dbReference type="InterPro" id="IPR003661">
    <property type="entry name" value="HisK_dim/P_dom"/>
</dbReference>
<dbReference type="SMART" id="SM00387">
    <property type="entry name" value="HATPase_c"/>
    <property type="match status" value="1"/>
</dbReference>
<dbReference type="InterPro" id="IPR035965">
    <property type="entry name" value="PAS-like_dom_sf"/>
</dbReference>
<comment type="catalytic activity">
    <reaction evidence="1">
        <text>ATP + protein L-histidine = ADP + protein N-phospho-L-histidine.</text>
        <dbReference type="EC" id="2.7.13.3"/>
    </reaction>
</comment>
<evidence type="ECO:0000256" key="6">
    <source>
        <dbReference type="ARBA" id="ARBA00022777"/>
    </source>
</evidence>
<dbReference type="Gene3D" id="3.30.450.20">
    <property type="entry name" value="PAS domain"/>
    <property type="match status" value="1"/>
</dbReference>
<dbReference type="SUPFAM" id="SSF55874">
    <property type="entry name" value="ATPase domain of HSP90 chaperone/DNA topoisomerase II/histidine kinase"/>
    <property type="match status" value="1"/>
</dbReference>
<protein>
    <recommendedName>
        <fullName evidence="2">histidine kinase</fullName>
        <ecNumber evidence="2">2.7.13.3</ecNumber>
    </recommendedName>
</protein>
<reference evidence="11" key="1">
    <citation type="submission" date="2018-10" db="EMBL/GenBank/DDBJ databases">
        <title>FDA dAtabase for Regulatory Grade micrObial Sequences (FDA-ARGOS): Supporting development and validation of Infectious Disease Dx tests.</title>
        <authorList>
            <person name="Minogue T."/>
            <person name="Wolcott M."/>
            <person name="Wasieloski L."/>
            <person name="Aguilar W."/>
            <person name="Moore D."/>
            <person name="Tallon L."/>
            <person name="Sadzewicz L."/>
            <person name="Sengamalay N."/>
            <person name="Ott S."/>
            <person name="Godinez A."/>
            <person name="Nagaraj S."/>
            <person name="Vavikolanu K."/>
            <person name="Vyas G."/>
            <person name="Nadendla S."/>
            <person name="George J."/>
            <person name="Sichtig H."/>
        </authorList>
    </citation>
    <scope>NUCLEOTIDE SEQUENCE [LARGE SCALE GENOMIC DNA]</scope>
    <source>
        <strain evidence="11">FDAARGOS_343</strain>
    </source>
</reference>
<evidence type="ECO:0000313" key="11">
    <source>
        <dbReference type="Proteomes" id="UP000319837"/>
    </source>
</evidence>
<evidence type="ECO:0000256" key="2">
    <source>
        <dbReference type="ARBA" id="ARBA00012438"/>
    </source>
</evidence>
<organism evidence="10 11">
    <name type="scientific">Niallia circulans</name>
    <name type="common">Bacillus circulans</name>
    <dbReference type="NCBI Taxonomy" id="1397"/>
    <lineage>
        <taxon>Bacteria</taxon>
        <taxon>Bacillati</taxon>
        <taxon>Bacillota</taxon>
        <taxon>Bacilli</taxon>
        <taxon>Bacillales</taxon>
        <taxon>Bacillaceae</taxon>
        <taxon>Niallia</taxon>
    </lineage>
</organism>
<dbReference type="AlphaFoldDB" id="A0A553SLS2"/>
<keyword evidence="3" id="KW-0597">Phosphoprotein</keyword>
<evidence type="ECO:0000313" key="10">
    <source>
        <dbReference type="EMBL" id="TRZ37943.1"/>
    </source>
</evidence>
<dbReference type="CDD" id="cd00130">
    <property type="entry name" value="PAS"/>
    <property type="match status" value="1"/>
</dbReference>
<evidence type="ECO:0000256" key="4">
    <source>
        <dbReference type="ARBA" id="ARBA00022679"/>
    </source>
</evidence>
<dbReference type="SUPFAM" id="SSF47384">
    <property type="entry name" value="Homodimeric domain of signal transducing histidine kinase"/>
    <property type="match status" value="1"/>
</dbReference>
<keyword evidence="8" id="KW-0902">Two-component regulatory system</keyword>
<evidence type="ECO:0000259" key="9">
    <source>
        <dbReference type="PROSITE" id="PS50109"/>
    </source>
</evidence>
<comment type="caution">
    <text evidence="10">The sequence shown here is derived from an EMBL/GenBank/DDBJ whole genome shotgun (WGS) entry which is preliminary data.</text>
</comment>
<dbReference type="PRINTS" id="PR00344">
    <property type="entry name" value="BCTRLSENSOR"/>
</dbReference>
<dbReference type="Gene3D" id="1.10.287.130">
    <property type="match status" value="1"/>
</dbReference>
<dbReference type="Pfam" id="PF14417">
    <property type="entry name" value="MEDS"/>
    <property type="match status" value="1"/>
</dbReference>
<sequence length="577" mass="65194">MVTITSRHMIQPEAALSKNTIITKGTHISYVYTEMDKYIENALYFITAGIELNHEILFIDDKKVLSLLNERLKEQGINEEQLEKINFINHVDFYEPNIPLDSDKIVRKFTAIVRPLLNTGKPVRHWGKVIWLNGQKNLLENLSKYEAAASQFIRKSNSFGICAFDGMQLPASIHMEIMKYSHYVMSDNELVASSFQNSENLHPSIRREVNYKNALSTLKIAQSHYARIIEEMPDAVFITSRGNIAYTNKSALKLMEADSAQLHNKVVWEIIDPAFHMQIKAKAVGVLKRERFATCEIQLIALTGKKVDVEVLSFPFVFEDKKTIIHIARNIKERKENHDLMIRNEKLEIAGQLAASIAHEIRNPLTAIKGFMKLAEQGSLHIKDVYPILDAEINRIETIASELLLLGKPVSTEIKVMDLSKLLYDICTFMQSQANMENVILHFNIPNKPLSCKCNGDQIKQVFMNIIKNAIEAVPASGQIIVNAKEIADNAVFEIIDNGVGIPIEIQNKLGEPFYTTKEKGTGLGLMVCYNIIEQHNGSIHFHSVEGEGTTFTVSIPLVKIQGDKLIMKSESNVYKS</sequence>
<dbReference type="InterPro" id="IPR004358">
    <property type="entry name" value="Sig_transdc_His_kin-like_C"/>
</dbReference>
<dbReference type="EMBL" id="RIBP01000004">
    <property type="protein sequence ID" value="TRZ37943.1"/>
    <property type="molecule type" value="Genomic_DNA"/>
</dbReference>
<evidence type="ECO:0000256" key="7">
    <source>
        <dbReference type="ARBA" id="ARBA00022840"/>
    </source>
</evidence>
<dbReference type="PANTHER" id="PTHR43065:SF10">
    <property type="entry name" value="PEROXIDE STRESS-ACTIVATED HISTIDINE KINASE MAK3"/>
    <property type="match status" value="1"/>
</dbReference>
<evidence type="ECO:0000256" key="5">
    <source>
        <dbReference type="ARBA" id="ARBA00022741"/>
    </source>
</evidence>
<dbReference type="Proteomes" id="UP000319837">
    <property type="component" value="Unassembled WGS sequence"/>
</dbReference>
<dbReference type="Pfam" id="PF13426">
    <property type="entry name" value="PAS_9"/>
    <property type="match status" value="1"/>
</dbReference>
<keyword evidence="6" id="KW-0418">Kinase</keyword>
<gene>
    <name evidence="10" type="ORF">CEQ21_21220</name>
</gene>
<dbReference type="PROSITE" id="PS50109">
    <property type="entry name" value="HIS_KIN"/>
    <property type="match status" value="1"/>
</dbReference>
<name>A0A553SLS2_NIACI</name>
<dbReference type="InterPro" id="IPR000014">
    <property type="entry name" value="PAS"/>
</dbReference>
<dbReference type="RefSeq" id="WP_185766224.1">
    <property type="nucleotide sequence ID" value="NZ_RIBP01000004.1"/>
</dbReference>
<evidence type="ECO:0000256" key="1">
    <source>
        <dbReference type="ARBA" id="ARBA00000085"/>
    </source>
</evidence>
<dbReference type="InterPro" id="IPR005467">
    <property type="entry name" value="His_kinase_dom"/>
</dbReference>
<keyword evidence="4" id="KW-0808">Transferase</keyword>
<proteinExistence type="predicted"/>
<dbReference type="NCBIfam" id="TIGR00229">
    <property type="entry name" value="sensory_box"/>
    <property type="match status" value="1"/>
</dbReference>
<dbReference type="Pfam" id="PF00512">
    <property type="entry name" value="HisKA"/>
    <property type="match status" value="1"/>
</dbReference>
<accession>A0A553SLS2</accession>
<dbReference type="SMART" id="SM00388">
    <property type="entry name" value="HisKA"/>
    <property type="match status" value="1"/>
</dbReference>
<feature type="domain" description="Histidine kinase" evidence="9">
    <location>
        <begin position="356"/>
        <end position="560"/>
    </location>
</feature>
<dbReference type="InterPro" id="IPR036097">
    <property type="entry name" value="HisK_dim/P_sf"/>
</dbReference>
<evidence type="ECO:0000256" key="3">
    <source>
        <dbReference type="ARBA" id="ARBA00022553"/>
    </source>
</evidence>
<dbReference type="SMART" id="SM00091">
    <property type="entry name" value="PAS"/>
    <property type="match status" value="1"/>
</dbReference>
<evidence type="ECO:0000256" key="8">
    <source>
        <dbReference type="ARBA" id="ARBA00023012"/>
    </source>
</evidence>
<dbReference type="Gene3D" id="3.30.565.10">
    <property type="entry name" value="Histidine kinase-like ATPase, C-terminal domain"/>
    <property type="match status" value="1"/>
</dbReference>
<dbReference type="Pfam" id="PF02518">
    <property type="entry name" value="HATPase_c"/>
    <property type="match status" value="1"/>
</dbReference>
<dbReference type="EC" id="2.7.13.3" evidence="2"/>